<reference evidence="13" key="1">
    <citation type="submission" date="2024-07" db="EMBL/GenBank/DDBJ databases">
        <authorList>
            <person name="Li G."/>
        </authorList>
    </citation>
    <scope>NUCLEOTIDE SEQUENCE</scope>
    <source>
        <strain evidence="13">CP1998</strain>
    </source>
</reference>
<evidence type="ECO:0000256" key="5">
    <source>
        <dbReference type="ARBA" id="ARBA00022419"/>
    </source>
</evidence>
<protein>
    <recommendedName>
        <fullName evidence="5 10">Phosphoenolpyruvate carboxylase</fullName>
        <shortName evidence="10">PEPC</shortName>
        <shortName evidence="10">PEPCase</shortName>
        <ecNumber evidence="4 10">4.1.1.31</ecNumber>
    </recommendedName>
</protein>
<evidence type="ECO:0000256" key="3">
    <source>
        <dbReference type="ARBA" id="ARBA00008346"/>
    </source>
</evidence>
<dbReference type="GO" id="GO:0008964">
    <property type="term" value="F:phosphoenolpyruvate carboxylase activity"/>
    <property type="evidence" value="ECO:0007669"/>
    <property type="project" value="UniProtKB-UniRule"/>
</dbReference>
<comment type="function">
    <text evidence="2 10">Forms oxaloacetate, a four-carbon dicarboxylic acid source for the tricarboxylic acid cycle.</text>
</comment>
<dbReference type="Pfam" id="PF00311">
    <property type="entry name" value="PEPcase"/>
    <property type="match status" value="1"/>
</dbReference>
<dbReference type="GO" id="GO:0005829">
    <property type="term" value="C:cytosol"/>
    <property type="evidence" value="ECO:0007669"/>
    <property type="project" value="TreeGrafter"/>
</dbReference>
<gene>
    <name evidence="10 13" type="primary">ppc</name>
    <name evidence="13" type="ORF">AB4X21_07250</name>
</gene>
<dbReference type="InterPro" id="IPR018129">
    <property type="entry name" value="PEP_COase_Lys_AS"/>
</dbReference>
<keyword evidence="7 10" id="KW-0456">Lyase</keyword>
<evidence type="ECO:0000256" key="8">
    <source>
        <dbReference type="ARBA" id="ARBA00023300"/>
    </source>
</evidence>
<comment type="catalytic activity">
    <reaction evidence="9 10">
        <text>oxaloacetate + phosphate = phosphoenolpyruvate + hydrogencarbonate</text>
        <dbReference type="Rhea" id="RHEA:28370"/>
        <dbReference type="ChEBI" id="CHEBI:16452"/>
        <dbReference type="ChEBI" id="CHEBI:17544"/>
        <dbReference type="ChEBI" id="CHEBI:43474"/>
        <dbReference type="ChEBI" id="CHEBI:58702"/>
        <dbReference type="EC" id="4.1.1.31"/>
    </reaction>
</comment>
<dbReference type="GO" id="GO:0006107">
    <property type="term" value="P:oxaloacetate metabolic process"/>
    <property type="evidence" value="ECO:0007669"/>
    <property type="project" value="UniProtKB-UniRule"/>
</dbReference>
<dbReference type="SUPFAM" id="SSF51621">
    <property type="entry name" value="Phosphoenolpyruvate/pyruvate domain"/>
    <property type="match status" value="1"/>
</dbReference>
<dbReference type="PRINTS" id="PR00150">
    <property type="entry name" value="PEPCARBXLASE"/>
</dbReference>
<dbReference type="NCBIfam" id="NF000584">
    <property type="entry name" value="PRK00009.1"/>
    <property type="match status" value="1"/>
</dbReference>
<feature type="active site" evidence="10 12">
    <location>
        <position position="604"/>
    </location>
</feature>
<dbReference type="EC" id="4.1.1.31" evidence="4 10"/>
<evidence type="ECO:0000256" key="7">
    <source>
        <dbReference type="ARBA" id="ARBA00023239"/>
    </source>
</evidence>
<dbReference type="GO" id="GO:0015977">
    <property type="term" value="P:carbon fixation"/>
    <property type="evidence" value="ECO:0007669"/>
    <property type="project" value="UniProtKB-UniRule"/>
</dbReference>
<dbReference type="InterPro" id="IPR022805">
    <property type="entry name" value="PEP_COase_bac/pln-type"/>
</dbReference>
<dbReference type="RefSeq" id="WP_320910544.1">
    <property type="nucleotide sequence ID" value="NZ_CP163380.1"/>
</dbReference>
<dbReference type="AlphaFoldDB" id="A0AB39L9H7"/>
<keyword evidence="6 10" id="KW-0460">Magnesium</keyword>
<comment type="subunit">
    <text evidence="10">Homotetramer.</text>
</comment>
<dbReference type="PROSITE" id="PS00781">
    <property type="entry name" value="PEPCASE_1"/>
    <property type="match status" value="1"/>
</dbReference>
<feature type="active site" evidence="10 11">
    <location>
        <position position="138"/>
    </location>
</feature>
<dbReference type="GO" id="GO:0006099">
    <property type="term" value="P:tricarboxylic acid cycle"/>
    <property type="evidence" value="ECO:0007669"/>
    <property type="project" value="InterPro"/>
</dbReference>
<evidence type="ECO:0000256" key="4">
    <source>
        <dbReference type="ARBA" id="ARBA00012305"/>
    </source>
</evidence>
<dbReference type="PANTHER" id="PTHR30523:SF6">
    <property type="entry name" value="PHOSPHOENOLPYRUVATE CARBOXYLASE"/>
    <property type="match status" value="1"/>
</dbReference>
<dbReference type="Gene3D" id="1.20.1440.90">
    <property type="entry name" value="Phosphoenolpyruvate/pyruvate domain"/>
    <property type="match status" value="1"/>
</dbReference>
<keyword evidence="8 10" id="KW-0120">Carbon dioxide fixation</keyword>
<evidence type="ECO:0000256" key="11">
    <source>
        <dbReference type="PROSITE-ProRule" id="PRU10111"/>
    </source>
</evidence>
<dbReference type="PANTHER" id="PTHR30523">
    <property type="entry name" value="PHOSPHOENOLPYRUVATE CARBOXYLASE"/>
    <property type="match status" value="1"/>
</dbReference>
<comment type="cofactor">
    <cofactor evidence="1 10">
        <name>Mg(2+)</name>
        <dbReference type="ChEBI" id="CHEBI:18420"/>
    </cofactor>
</comment>
<dbReference type="InterPro" id="IPR033129">
    <property type="entry name" value="PEPCASE_His_AS"/>
</dbReference>
<organism evidence="13">
    <name type="scientific">Streptococcus sp. CP1998</name>
    <dbReference type="NCBI Taxonomy" id="3238303"/>
    <lineage>
        <taxon>Bacteria</taxon>
        <taxon>Bacillati</taxon>
        <taxon>Bacillota</taxon>
        <taxon>Bacilli</taxon>
        <taxon>Lactobacillales</taxon>
        <taxon>Streptococcaceae</taxon>
        <taxon>Streptococcus</taxon>
    </lineage>
</organism>
<evidence type="ECO:0000256" key="1">
    <source>
        <dbReference type="ARBA" id="ARBA00001946"/>
    </source>
</evidence>
<dbReference type="InterPro" id="IPR015813">
    <property type="entry name" value="Pyrv/PenolPyrv_kinase-like_dom"/>
</dbReference>
<evidence type="ECO:0000256" key="10">
    <source>
        <dbReference type="HAMAP-Rule" id="MF_00595"/>
    </source>
</evidence>
<proteinExistence type="inferred from homology"/>
<sequence length="941" mass="108075">MVLQKLENFTNKDIIKEEAEILTNLLDDITKNLVRPETFDKITQLKDLSKTQNYRELNQLVEQLTNEEMTVISRYFAILPLLINISEDVDLAYEINHLNNVDGEYLGKLSSTIKEVAKNEDAQEILENLNIVPVLTAHPTQVQRKTMLDLTNHIHALLRQHRDVKAGLMNEDKWYNNLRCNIEIMMQTDMIRDKKLKVTNEITNVMEYYNSSFLQAVPNLMLEYKRLAKEHGLELEQPRPITMGMWIGGDRDGNPFVTAETLKRSATIQSEVILNYYIEKISKLYRHFSLSTSLSKTSEAVAEMAALSSDTSVFREKEPYRRAFHYIQSKLIQTLVNLKEWTMVGETREDRYAVERLLGANAHQQGPVSDYIGNRISGALKKISEKESPAYASAQEFKEDLEKIKDSLLENKSEYLISGEFAELLEAIDVFGFYLASIDMRQDSSVHEACVAELLKSAGINDHYSDLSEDEKCQVLLKELLEDPRILSATHAEKSELLEKELAIFQTARELKDRLGEEVIRQNIISHATSVSDMLELAVMLKEVGLVDTEKARVQIVPLFETIEDLDHSEETMRSYLSLPIAKRWIASKNNYQEIMLGYSDSNKDGGYLSSCWTLFKAQQQLTAIGDEFGVKITFFHGRGGTVGRGGGPTYEAITSQPLKSINDRIRLTEQGEVIGNKYGNKDAAYYNLEMLVSATINRMIAEQKSPFSMFDRFGEVMDKVVNRSYDIYRDLVFGNEHFYDYFFESSPIKAISSFNIGSRPAARKTITEIGGLRAIPWVFSWSQSRVMFPGWYGVGSSFKEFIDEDPENIETLRYMYKNWPFFQSLLSNVDMVLSKANMDIAFEYAQLCEEEEVRNIYQIILHEWQLTKDIILMIEEQDELLAENPYLKESLDYRMPYFNVLNYIQLELIRRQRTGQLSADQDKLIHITINGVATGLRNSG</sequence>
<evidence type="ECO:0000313" key="13">
    <source>
        <dbReference type="EMBL" id="XDP49358.1"/>
    </source>
</evidence>
<evidence type="ECO:0000256" key="2">
    <source>
        <dbReference type="ARBA" id="ARBA00003670"/>
    </source>
</evidence>
<dbReference type="GO" id="GO:0000287">
    <property type="term" value="F:magnesium ion binding"/>
    <property type="evidence" value="ECO:0007669"/>
    <property type="project" value="UniProtKB-UniRule"/>
</dbReference>
<name>A0AB39L9H7_9STRE</name>
<dbReference type="HAMAP" id="MF_00595">
    <property type="entry name" value="PEPcase_type1"/>
    <property type="match status" value="1"/>
</dbReference>
<evidence type="ECO:0000256" key="12">
    <source>
        <dbReference type="PROSITE-ProRule" id="PRU10112"/>
    </source>
</evidence>
<dbReference type="InterPro" id="IPR021135">
    <property type="entry name" value="PEP_COase"/>
</dbReference>
<evidence type="ECO:0000256" key="9">
    <source>
        <dbReference type="ARBA" id="ARBA00048995"/>
    </source>
</evidence>
<accession>A0AB39L9H7</accession>
<dbReference type="PROSITE" id="PS00393">
    <property type="entry name" value="PEPCASE_2"/>
    <property type="match status" value="1"/>
</dbReference>
<dbReference type="EMBL" id="CP163380">
    <property type="protein sequence ID" value="XDP49358.1"/>
    <property type="molecule type" value="Genomic_DNA"/>
</dbReference>
<evidence type="ECO:0000256" key="6">
    <source>
        <dbReference type="ARBA" id="ARBA00022842"/>
    </source>
</evidence>
<comment type="similarity">
    <text evidence="3 10">Belongs to the PEPCase type 1 family.</text>
</comment>